<dbReference type="FunFam" id="3.40.140.10:FF:000051">
    <property type="entry name" value="Nucleoside deaminase"/>
    <property type="match status" value="1"/>
</dbReference>
<proteinExistence type="predicted"/>
<dbReference type="SUPFAM" id="SSF53927">
    <property type="entry name" value="Cytidine deaminase-like"/>
    <property type="match status" value="1"/>
</dbReference>
<dbReference type="Gene3D" id="3.40.140.10">
    <property type="entry name" value="Cytidine Deaminase, domain 2"/>
    <property type="match status" value="1"/>
</dbReference>
<dbReference type="GO" id="GO:0005634">
    <property type="term" value="C:nucleus"/>
    <property type="evidence" value="ECO:0007669"/>
    <property type="project" value="TreeGrafter"/>
</dbReference>
<dbReference type="PROSITE" id="PS51747">
    <property type="entry name" value="CYT_DCMP_DEAMINASES_2"/>
    <property type="match status" value="1"/>
</dbReference>
<evidence type="ECO:0000313" key="5">
    <source>
        <dbReference type="EMBL" id="CAB4693667.1"/>
    </source>
</evidence>
<keyword evidence="1" id="KW-0479">Metal-binding</keyword>
<dbReference type="Pfam" id="PF00383">
    <property type="entry name" value="dCMP_cyt_deam_1"/>
    <property type="match status" value="1"/>
</dbReference>
<feature type="domain" description="CMP/dCMP-type deaminase" evidence="4">
    <location>
        <begin position="21"/>
        <end position="135"/>
    </location>
</feature>
<dbReference type="GO" id="GO:0008270">
    <property type="term" value="F:zinc ion binding"/>
    <property type="evidence" value="ECO:0007669"/>
    <property type="project" value="InterPro"/>
</dbReference>
<reference evidence="5" key="1">
    <citation type="submission" date="2020-05" db="EMBL/GenBank/DDBJ databases">
        <authorList>
            <person name="Chiriac C."/>
            <person name="Salcher M."/>
            <person name="Ghai R."/>
            <person name="Kavagutti S V."/>
        </authorList>
    </citation>
    <scope>NUCLEOTIDE SEQUENCE</scope>
</reference>
<evidence type="ECO:0000256" key="2">
    <source>
        <dbReference type="ARBA" id="ARBA00022801"/>
    </source>
</evidence>
<accession>A0A6J6P4L3</accession>
<dbReference type="PROSITE" id="PS00903">
    <property type="entry name" value="CYT_DCMP_DEAMINASES_1"/>
    <property type="match status" value="1"/>
</dbReference>
<evidence type="ECO:0000256" key="3">
    <source>
        <dbReference type="ARBA" id="ARBA00022833"/>
    </source>
</evidence>
<protein>
    <submittedName>
        <fullName evidence="5">Unannotated protein</fullName>
    </submittedName>
</protein>
<dbReference type="PANTHER" id="PTHR11079">
    <property type="entry name" value="CYTOSINE DEAMINASE FAMILY MEMBER"/>
    <property type="match status" value="1"/>
</dbReference>
<evidence type="ECO:0000259" key="4">
    <source>
        <dbReference type="PROSITE" id="PS51747"/>
    </source>
</evidence>
<sequence length="182" mass="19669">MILFTRAHEGRGHWQDRSVNDHDLELLRRAIAISASAREHGNHPFGALLSDPSGSVVLTAENTVVTGRDVTGHAETNLVRLASATYEPSELAAYTLYTSCEPCAMCAGAIYWAGVGRVVYALSEVELYRLTGDHDENPTLTHPCRSVFADGRRPTAVDGPALEDEARVPHIGFWVDGPTDGG</sequence>
<dbReference type="EMBL" id="CAEZXR010000046">
    <property type="protein sequence ID" value="CAB4693667.1"/>
    <property type="molecule type" value="Genomic_DNA"/>
</dbReference>
<dbReference type="GO" id="GO:0016787">
    <property type="term" value="F:hydrolase activity"/>
    <property type="evidence" value="ECO:0007669"/>
    <property type="project" value="UniProtKB-KW"/>
</dbReference>
<gene>
    <name evidence="5" type="ORF">UFOPK2579_00561</name>
</gene>
<organism evidence="5">
    <name type="scientific">freshwater metagenome</name>
    <dbReference type="NCBI Taxonomy" id="449393"/>
    <lineage>
        <taxon>unclassified sequences</taxon>
        <taxon>metagenomes</taxon>
        <taxon>ecological metagenomes</taxon>
    </lineage>
</organism>
<name>A0A6J6P4L3_9ZZZZ</name>
<keyword evidence="2" id="KW-0378">Hydrolase</keyword>
<dbReference type="InterPro" id="IPR016193">
    <property type="entry name" value="Cytidine_deaminase-like"/>
</dbReference>
<dbReference type="AlphaFoldDB" id="A0A6J6P4L3"/>
<keyword evidence="3" id="KW-0862">Zinc</keyword>
<dbReference type="InterPro" id="IPR016192">
    <property type="entry name" value="APOBEC/CMP_deaminase_Zn-bd"/>
</dbReference>
<dbReference type="PANTHER" id="PTHR11079:SF149">
    <property type="entry name" value="TRNA-SPECIFIC ADENOSINE DEAMINASE 2"/>
    <property type="match status" value="1"/>
</dbReference>
<dbReference type="InterPro" id="IPR002125">
    <property type="entry name" value="CMP_dCMP_dom"/>
</dbReference>
<evidence type="ECO:0000256" key="1">
    <source>
        <dbReference type="ARBA" id="ARBA00022723"/>
    </source>
</evidence>
<dbReference type="CDD" id="cd01285">
    <property type="entry name" value="nucleoside_deaminase"/>
    <property type="match status" value="1"/>
</dbReference>
<dbReference type="GO" id="GO:0005737">
    <property type="term" value="C:cytoplasm"/>
    <property type="evidence" value="ECO:0007669"/>
    <property type="project" value="TreeGrafter"/>
</dbReference>